<feature type="compositionally biased region" description="Basic and acidic residues" evidence="13">
    <location>
        <begin position="469"/>
        <end position="478"/>
    </location>
</feature>
<keyword evidence="10" id="KW-0234">DNA repair</keyword>
<accession>A0AAE0TE18</accession>
<evidence type="ECO:0000256" key="3">
    <source>
        <dbReference type="ARBA" id="ARBA00012513"/>
    </source>
</evidence>
<keyword evidence="8" id="KW-0418">Kinase</keyword>
<dbReference type="SMART" id="SM00146">
    <property type="entry name" value="PI3Kc"/>
    <property type="match status" value="1"/>
</dbReference>
<feature type="domain" description="FAT" evidence="15">
    <location>
        <begin position="1651"/>
        <end position="2224"/>
    </location>
</feature>
<evidence type="ECO:0000259" key="15">
    <source>
        <dbReference type="PROSITE" id="PS51189"/>
    </source>
</evidence>
<dbReference type="GO" id="GO:0005694">
    <property type="term" value="C:chromosome"/>
    <property type="evidence" value="ECO:0007669"/>
    <property type="project" value="TreeGrafter"/>
</dbReference>
<dbReference type="GO" id="GO:0006281">
    <property type="term" value="P:DNA repair"/>
    <property type="evidence" value="ECO:0007669"/>
    <property type="project" value="UniProtKB-KW"/>
</dbReference>
<dbReference type="Pfam" id="PF25030">
    <property type="entry name" value="M-HEAT_ATR"/>
    <property type="match status" value="1"/>
</dbReference>
<evidence type="ECO:0000256" key="11">
    <source>
        <dbReference type="ARBA" id="ARBA00023242"/>
    </source>
</evidence>
<dbReference type="InterPro" id="IPR057564">
    <property type="entry name" value="HEAT_ATR"/>
</dbReference>
<dbReference type="InterPro" id="IPR003152">
    <property type="entry name" value="FATC_dom"/>
</dbReference>
<dbReference type="GO" id="GO:0004674">
    <property type="term" value="F:protein serine/threonine kinase activity"/>
    <property type="evidence" value="ECO:0007669"/>
    <property type="project" value="UniProtKB-KW"/>
</dbReference>
<dbReference type="InterPro" id="IPR012993">
    <property type="entry name" value="UME"/>
</dbReference>
<dbReference type="PANTHER" id="PTHR11139:SF69">
    <property type="entry name" value="SERINE_THREONINE-PROTEIN KINASE ATR"/>
    <property type="match status" value="1"/>
</dbReference>
<keyword evidence="18" id="KW-1185">Reference proteome</keyword>
<dbReference type="PROSITE" id="PS00916">
    <property type="entry name" value="PI3_4_KINASE_2"/>
    <property type="match status" value="1"/>
</dbReference>
<dbReference type="Gene3D" id="1.10.1070.11">
    <property type="entry name" value="Phosphatidylinositol 3-/4-kinase, catalytic domain"/>
    <property type="match status" value="1"/>
</dbReference>
<reference evidence="17" key="3">
    <citation type="submission" date="2023-05" db="EMBL/GenBank/DDBJ databases">
        <authorList>
            <person name="Smith C.H."/>
        </authorList>
    </citation>
    <scope>NUCLEOTIDE SEQUENCE</scope>
    <source>
        <strain evidence="17">CHS0354</strain>
        <tissue evidence="17">Mantle</tissue>
    </source>
</reference>
<dbReference type="Pfam" id="PF02260">
    <property type="entry name" value="FATC"/>
    <property type="match status" value="1"/>
</dbReference>
<dbReference type="SMART" id="SM00802">
    <property type="entry name" value="UME"/>
    <property type="match status" value="1"/>
</dbReference>
<dbReference type="Gene3D" id="1.25.10.10">
    <property type="entry name" value="Leucine-rich Repeat Variant"/>
    <property type="match status" value="2"/>
</dbReference>
<dbReference type="InterPro" id="IPR011009">
    <property type="entry name" value="Kinase-like_dom_sf"/>
</dbReference>
<evidence type="ECO:0000256" key="13">
    <source>
        <dbReference type="SAM" id="MobiDB-lite"/>
    </source>
</evidence>
<evidence type="ECO:0000256" key="9">
    <source>
        <dbReference type="ARBA" id="ARBA00022840"/>
    </source>
</evidence>
<evidence type="ECO:0000313" key="17">
    <source>
        <dbReference type="EMBL" id="KAK3608178.1"/>
    </source>
</evidence>
<dbReference type="InterPro" id="IPR000403">
    <property type="entry name" value="PI3/4_kinase_cat_dom"/>
</dbReference>
<dbReference type="InterPro" id="IPR014009">
    <property type="entry name" value="PIK_FAT"/>
</dbReference>
<evidence type="ECO:0000256" key="10">
    <source>
        <dbReference type="ARBA" id="ARBA00023204"/>
    </source>
</evidence>
<dbReference type="EC" id="2.7.11.1" evidence="3"/>
<evidence type="ECO:0000259" key="16">
    <source>
        <dbReference type="PROSITE" id="PS51190"/>
    </source>
</evidence>
<dbReference type="PROSITE" id="PS50290">
    <property type="entry name" value="PI3_4_KINASE_3"/>
    <property type="match status" value="1"/>
</dbReference>
<dbReference type="InterPro" id="IPR018936">
    <property type="entry name" value="PI3/4_kinase_CS"/>
</dbReference>
<dbReference type="SUPFAM" id="SSF56112">
    <property type="entry name" value="Protein kinase-like (PK-like)"/>
    <property type="match status" value="1"/>
</dbReference>
<keyword evidence="4" id="KW-0723">Serine/threonine-protein kinase</keyword>
<dbReference type="Proteomes" id="UP001195483">
    <property type="component" value="Unassembled WGS sequence"/>
</dbReference>
<keyword evidence="11" id="KW-0539">Nucleus</keyword>
<dbReference type="InterPro" id="IPR016024">
    <property type="entry name" value="ARM-type_fold"/>
</dbReference>
<dbReference type="PROSITE" id="PS51189">
    <property type="entry name" value="FAT"/>
    <property type="match status" value="1"/>
</dbReference>
<protein>
    <recommendedName>
        <fullName evidence="12">Serine/threonine-protein kinase ATR</fullName>
        <ecNumber evidence="3">2.7.11.1</ecNumber>
    </recommendedName>
</protein>
<dbReference type="InterPro" id="IPR003151">
    <property type="entry name" value="PIK-rel_kinase_FAT"/>
</dbReference>
<dbReference type="Gene3D" id="1.25.40.10">
    <property type="entry name" value="Tetratricopeptide repeat domain"/>
    <property type="match status" value="1"/>
</dbReference>
<dbReference type="Pfam" id="PF02259">
    <property type="entry name" value="FAT"/>
    <property type="match status" value="1"/>
</dbReference>
<dbReference type="GO" id="GO:0000723">
    <property type="term" value="P:telomere maintenance"/>
    <property type="evidence" value="ECO:0007669"/>
    <property type="project" value="TreeGrafter"/>
</dbReference>
<dbReference type="GO" id="GO:0005524">
    <property type="term" value="F:ATP binding"/>
    <property type="evidence" value="ECO:0007669"/>
    <property type="project" value="UniProtKB-KW"/>
</dbReference>
<feature type="domain" description="PI3K/PI4K catalytic" evidence="14">
    <location>
        <begin position="2331"/>
        <end position="2648"/>
    </location>
</feature>
<dbReference type="PANTHER" id="PTHR11139">
    <property type="entry name" value="ATAXIA TELANGIECTASIA MUTATED ATM -RELATED"/>
    <property type="match status" value="1"/>
</dbReference>
<organism evidence="17 18">
    <name type="scientific">Potamilus streckersoni</name>
    <dbReference type="NCBI Taxonomy" id="2493646"/>
    <lineage>
        <taxon>Eukaryota</taxon>
        <taxon>Metazoa</taxon>
        <taxon>Spiralia</taxon>
        <taxon>Lophotrochozoa</taxon>
        <taxon>Mollusca</taxon>
        <taxon>Bivalvia</taxon>
        <taxon>Autobranchia</taxon>
        <taxon>Heteroconchia</taxon>
        <taxon>Palaeoheterodonta</taxon>
        <taxon>Unionida</taxon>
        <taxon>Unionoidea</taxon>
        <taxon>Unionidae</taxon>
        <taxon>Ambleminae</taxon>
        <taxon>Lampsilini</taxon>
        <taxon>Potamilus</taxon>
    </lineage>
</organism>
<dbReference type="Pfam" id="PF25032">
    <property type="entry name" value="N-HEAT_ATR"/>
    <property type="match status" value="1"/>
</dbReference>
<dbReference type="GO" id="GO:0005634">
    <property type="term" value="C:nucleus"/>
    <property type="evidence" value="ECO:0007669"/>
    <property type="project" value="UniProtKB-SubCell"/>
</dbReference>
<dbReference type="InterPro" id="IPR011989">
    <property type="entry name" value="ARM-like"/>
</dbReference>
<sequence>MSRQQLVQSVQFIQDIQGCGVEGGYSSTQTVYGYRTLLFNLVESFLTSIISVSESLEKNGDGCECYTLFRWSQYCMKECPDTFVAPSPGHGDNTPTLTQLKEGQLSDEEELAQGFSRWFLFRVVRLLGYASCKDLHQKCLDVIHQLFRTIRSRETYCYASLLKEIILALGDLVQINDVMYKQEKAAPCKLERFLVPTDTVLKSLQEPAKRMQENADLTLSTVNIDIPDVDVCDLLMLNLTKLLYREAGDIPFYCAAQLPGVWGIMIYHIHHGDAELKTESLKVVTVLVEHFECPPLRAMDYFLACIVALLELMCSGCRDTSKEQVRDLEAAAAATFDAMISGNRLEDKKLFSSANIQYILMHLAEILLNKGLSSLQTEDLRYSISRLIIHIEDSLPLSVLMGKAFKPFHSQVVAALLCEIGYSDNVQYLVGPLVKCIQTELLSSQLQVSCPVIGQVEIIEIDGEEAKDRMSEKADKRAQTHKRKRKLEEEPVRRKVTKYSRTVRLLQDKLNSLSSQQLTEETSMKVLEGCHVVMEILTTCLSVCNSGRLPEDLRHVNAWVSFAQLQTLCDLWVKIMQTLCSWETETINRAYKIIVHTIRALLSVQETAEYNSDQYQTFTWLLSLPWLPNDLSWLDFKPNNPREIIKIAGALVEKLETGSLCESLQVLSYLPKDVASKWRIHIFKQALTDSSIEERKSAVLAFPVLLQNLGPNANHLVYDLIHPSLQDKAQGIQEALAEMSGTLACVISRKTVLHRQVDLTNSVTLQKSVQIVCASCDGWVEQVHRSNSPRERPRIVDPNMFSPFLQFVDSENASIKKKLIPSLRRMFGHLGVRSSNSATMSCLTTSLKLLEDPDYHVRRDFSKVIHYLLGYPSNETSDGANQFVLSKLRELFKKAQNDGNKYLQKTVLLAVAQLGRLAEGDILIVIIIHMLESLLSHIPLVAAVAYEQLQGIAHHKKSKAQNLFVNSRQAICKFLVETMHDAQTKQTGKSAEEILLAVVKVLDFSDVKTFLTGTEKYIVPHLVSKGTQAASSLIKLIATQLSVPSRKKLLITNTKYVFSYLVRYCQKESDLQNSIRYLQKETEFELKNLLRIDFQRVHNELLLHLSTHYSQVFKGLRILSTYEINYTGPSISTSEEMADYLQPRLLGVLVFFESQLQNNNVPIEEKRLALESLISIIKLMGSKYISAIRHKVMNTLRIGLQFTDTEFVEISCRAWNCFVKSLELPFLGQMMPQIVATLLPLLERLPKQVADIFNFMIVENREPLKSYFHDIYFLPDMPELSDANVILKQYTEGPSSQTEFSTRLVHSIKGITHETLDVRLHALSKLRKLLREEREAFFQSVIGNETADPVVSQLVSVLLKGCREQDPRVQSLYSECLGELGAVDPGRLELSANNPKEEMARFHSSIEEDNFVVCLINELVKAYLAATEPRIQDCSAYALQELLQVYQVSEPNEADPTGSKLWKRFSEHTQEILIPLTNSKYMLREKCDWTSLQRPIYCSKKGNNYKDWVSTWTGYLSSKVKQEKAYRVFKSCSAAIKHELNVALCILPHIVLHVLLDGSQEDVYEILAEINEVLHQVKRSDAKQRSGSDFHRMSAQIIFSVLDYLTRWKTLRAQMKAAEVPAQSKGAGPIYLNDPGYMAVDKFLKQVPEDVLADACYICQAFTRSLMHFEQYVVGKAQYLQDHLDFMQRLYVAMDEPDGVLGVAAIRQSQPTLMEQILTHESLGQQQEVQACYEQAIQSDPDNLSYHQGLLRSLMDLGQQSKSLLHATGVIAEKPGWVSQLNAYRVEAAWKLGSWDKLETYIRHEKDSRNWAIGLGKVLLLAKEKKGEEFLKELEAVRREQMGPLSAASMEMGSYQRGYEYIVRLMMLTEVEETARVLMRLSGVADDTEPRIAPADLLSQWQTRMQVTQSSFRTQEPVLTLRRTLLTMVHHSGESMLDKEIGQCWLWSAKIARKAGYLQTAFSALLQANDHNLPEFGLQKAKWLWEKHDYDQALSCLLRHMQIHFKDLDKLKVDNSEEGKALRRVYAEALLLYGRYSEDTSNMESNAIVKQYRDMIDVLPDSEDGHFYLAKYYDKIMTTHLEDKDRTDISRQGEFIVHVVKSFGQSLRYGNQYIYQSMPRMLSLWFDFGSGVVEYEKKEKTKPTQISGQTLQKVRLTLNKLNKIISCIGKVLAPYQWFTAFPQLISRICHASTDVFEQLKAIIARTMVTFPQQALWMMMAISKSSYPMRVKRCQEIFSTAKILEPSLNKLVQDATKLTERLLELCEKDFPNQLTLSVTQHFRPLKRLLDDSNFGPILLPLQSAMTVTLPNKTNNQTNRNPFPSEMVYIQGLEDTIEILPSLQRPKKITLTGSDGKLYVMMCKPKDDLRKDSRLMEFNGIVNKFLRKDPESRRRQLRIRTYAVIPLNEECGLIEWVNNTSGLRNILLKLYKEKGLYTSGRELKSLAPAHGSSLDNKLQIFKQKLLPIHPPVFREWFLRTFPDPTSWYNARLAYARTSAVISMVGYILGLGDRHGENILFDSTSGDSLHVDFNCLFNKGDTFEWPEKVPFRLTHNMVDAMGPMGFEGIFRQACEVTLRVMRDQMDPLMSVLRPFIYDPLVEWSKPAKGQRSNPTDSGEISNEQAMTHVQNIELRLKGIMKNKSRGLALSVEGHVKYLIQESTDEKNLCQMYIGWAAYL</sequence>
<dbReference type="InterPro" id="IPR056803">
    <property type="entry name" value="ATR-like_N-HEAT"/>
</dbReference>
<reference evidence="17" key="2">
    <citation type="journal article" date="2021" name="Genome Biol. Evol.">
        <title>Developing a high-quality reference genome for a parasitic bivalve with doubly uniparental inheritance (Bivalvia: Unionida).</title>
        <authorList>
            <person name="Smith C.H."/>
        </authorList>
    </citation>
    <scope>NUCLEOTIDE SEQUENCE</scope>
    <source>
        <strain evidence="17">CHS0354</strain>
        <tissue evidence="17">Mantle</tissue>
    </source>
</reference>
<dbReference type="SMART" id="SM01343">
    <property type="entry name" value="FATC"/>
    <property type="match status" value="1"/>
</dbReference>
<dbReference type="EMBL" id="JAEAOA010001995">
    <property type="protein sequence ID" value="KAK3608178.1"/>
    <property type="molecule type" value="Genomic_DNA"/>
</dbReference>
<dbReference type="SUPFAM" id="SSF48371">
    <property type="entry name" value="ARM repeat"/>
    <property type="match status" value="1"/>
</dbReference>
<comment type="caution">
    <text evidence="17">The sequence shown here is derived from an EMBL/GenBank/DDBJ whole genome shotgun (WGS) entry which is preliminary data.</text>
</comment>
<dbReference type="GO" id="GO:0000077">
    <property type="term" value="P:DNA damage checkpoint signaling"/>
    <property type="evidence" value="ECO:0007669"/>
    <property type="project" value="TreeGrafter"/>
</dbReference>
<evidence type="ECO:0000256" key="6">
    <source>
        <dbReference type="ARBA" id="ARBA00022741"/>
    </source>
</evidence>
<name>A0AAE0TE18_9BIVA</name>
<evidence type="ECO:0000256" key="8">
    <source>
        <dbReference type="ARBA" id="ARBA00022777"/>
    </source>
</evidence>
<evidence type="ECO:0000256" key="5">
    <source>
        <dbReference type="ARBA" id="ARBA00022679"/>
    </source>
</evidence>
<evidence type="ECO:0000256" key="4">
    <source>
        <dbReference type="ARBA" id="ARBA00022527"/>
    </source>
</evidence>
<comment type="subcellular location">
    <subcellularLocation>
        <location evidence="1">Nucleus</location>
    </subcellularLocation>
</comment>
<dbReference type="FunFam" id="3.30.1010.10:FF:000011">
    <property type="entry name" value="serine/threonine-protein kinase ATR"/>
    <property type="match status" value="1"/>
</dbReference>
<evidence type="ECO:0000256" key="7">
    <source>
        <dbReference type="ARBA" id="ARBA00022763"/>
    </source>
</evidence>
<keyword evidence="6" id="KW-0547">Nucleotide-binding</keyword>
<dbReference type="CDD" id="cd00892">
    <property type="entry name" value="PIKKc_ATR"/>
    <property type="match status" value="1"/>
</dbReference>
<dbReference type="Pfam" id="PF08064">
    <property type="entry name" value="UME"/>
    <property type="match status" value="1"/>
</dbReference>
<dbReference type="InterPro" id="IPR036940">
    <property type="entry name" value="PI3/4_kinase_cat_sf"/>
</dbReference>
<dbReference type="Pfam" id="PF00454">
    <property type="entry name" value="PI3_PI4_kinase"/>
    <property type="match status" value="1"/>
</dbReference>
<dbReference type="PROSITE" id="PS51190">
    <property type="entry name" value="FATC"/>
    <property type="match status" value="1"/>
</dbReference>
<reference evidence="17" key="1">
    <citation type="journal article" date="2021" name="Genome Biol. Evol.">
        <title>A High-Quality Reference Genome for a Parasitic Bivalve with Doubly Uniparental Inheritance (Bivalvia: Unionida).</title>
        <authorList>
            <person name="Smith C.H."/>
        </authorList>
    </citation>
    <scope>NUCLEOTIDE SEQUENCE</scope>
    <source>
        <strain evidence="17">CHS0354</strain>
    </source>
</reference>
<dbReference type="Gene3D" id="3.30.1010.10">
    <property type="entry name" value="Phosphatidylinositol 3-kinase Catalytic Subunit, Chain A, domain 4"/>
    <property type="match status" value="1"/>
</dbReference>
<proteinExistence type="inferred from homology"/>
<feature type="domain" description="FATC" evidence="16">
    <location>
        <begin position="2644"/>
        <end position="2676"/>
    </location>
</feature>
<evidence type="ECO:0000259" key="14">
    <source>
        <dbReference type="PROSITE" id="PS50290"/>
    </source>
</evidence>
<keyword evidence="7" id="KW-0227">DNA damage</keyword>
<evidence type="ECO:0000256" key="12">
    <source>
        <dbReference type="ARBA" id="ARBA00024420"/>
    </source>
</evidence>
<evidence type="ECO:0000256" key="2">
    <source>
        <dbReference type="ARBA" id="ARBA00010769"/>
    </source>
</evidence>
<dbReference type="FunFam" id="1.10.1070.11:FF:000009">
    <property type="entry name" value="Putative serine/threonine-protein kinase ATR"/>
    <property type="match status" value="1"/>
</dbReference>
<evidence type="ECO:0000313" key="18">
    <source>
        <dbReference type="Proteomes" id="UP001195483"/>
    </source>
</evidence>
<dbReference type="SUPFAM" id="SSF48452">
    <property type="entry name" value="TPR-like"/>
    <property type="match status" value="1"/>
</dbReference>
<keyword evidence="9" id="KW-0067">ATP-binding</keyword>
<dbReference type="InterPro" id="IPR056802">
    <property type="entry name" value="ATR-like_M-HEAT"/>
</dbReference>
<dbReference type="InterPro" id="IPR050517">
    <property type="entry name" value="DDR_Repair_Kinase"/>
</dbReference>
<comment type="similarity">
    <text evidence="2">Belongs to the PI3/PI4-kinase family. ATM subfamily.</text>
</comment>
<evidence type="ECO:0000256" key="1">
    <source>
        <dbReference type="ARBA" id="ARBA00004123"/>
    </source>
</evidence>
<feature type="region of interest" description="Disordered" evidence="13">
    <location>
        <begin position="469"/>
        <end position="492"/>
    </location>
</feature>
<dbReference type="InterPro" id="IPR011990">
    <property type="entry name" value="TPR-like_helical_dom_sf"/>
</dbReference>
<gene>
    <name evidence="17" type="ORF">CHS0354_034133</name>
</gene>
<dbReference type="Pfam" id="PF23593">
    <property type="entry name" value="HEAT_ATR"/>
    <property type="match status" value="1"/>
</dbReference>
<keyword evidence="5" id="KW-0808">Transferase</keyword>